<dbReference type="EMBL" id="LWAJ01000107">
    <property type="protein sequence ID" value="KZL50183.1"/>
    <property type="molecule type" value="Genomic_DNA"/>
</dbReference>
<dbReference type="OrthoDB" id="582176at2"/>
<evidence type="ECO:0000313" key="2">
    <source>
        <dbReference type="Proteomes" id="UP000076555"/>
    </source>
</evidence>
<protein>
    <submittedName>
        <fullName evidence="1">Uncharacterized protein</fullName>
    </submittedName>
</protein>
<dbReference type="Proteomes" id="UP000076555">
    <property type="component" value="Unassembled WGS sequence"/>
</dbReference>
<accession>A0A161UVX1</accession>
<dbReference type="AlphaFoldDB" id="A0A161UVX1"/>
<sequence>MWQAQILSRRSVGFCAYYRVEDHMKMKLYHRVCDGLRPAGGDRSPGRKARKTSLQLSRPEWQKLNQLSVISEQ</sequence>
<gene>
    <name evidence="1" type="ORF">A2T98_08810</name>
</gene>
<proteinExistence type="predicted"/>
<organism evidence="1 2">
    <name type="scientific">Nodularia spumigena CENA596</name>
    <dbReference type="NCBI Taxonomy" id="1819295"/>
    <lineage>
        <taxon>Bacteria</taxon>
        <taxon>Bacillati</taxon>
        <taxon>Cyanobacteriota</taxon>
        <taxon>Cyanophyceae</taxon>
        <taxon>Nostocales</taxon>
        <taxon>Nodulariaceae</taxon>
        <taxon>Nodularia</taxon>
    </lineage>
</organism>
<evidence type="ECO:0000313" key="1">
    <source>
        <dbReference type="EMBL" id="KZL50183.1"/>
    </source>
</evidence>
<comment type="caution">
    <text evidence="1">The sequence shown here is derived from an EMBL/GenBank/DDBJ whole genome shotgun (WGS) entry which is preliminary data.</text>
</comment>
<reference evidence="1 2" key="1">
    <citation type="submission" date="2016-04" db="EMBL/GenBank/DDBJ databases">
        <title>Draft Genome Assembly of the Bloom-forming Cyanobacterium Nodularia spumigena Strain CENA596 in Shrimp Production Ponds.</title>
        <authorList>
            <person name="Popin R.V."/>
            <person name="Rigonato J."/>
            <person name="Abreu V.A."/>
            <person name="Andreote A.P."/>
            <person name="Silveira S.B."/>
            <person name="Odebrecht C."/>
            <person name="Fiore M.F."/>
        </authorList>
    </citation>
    <scope>NUCLEOTIDE SEQUENCE [LARGE SCALE GENOMIC DNA]</scope>
    <source>
        <strain evidence="1 2">CENA596</strain>
    </source>
</reference>
<name>A0A161UVX1_NODSP</name>